<protein>
    <submittedName>
        <fullName evidence="1">Uncharacterized protein</fullName>
    </submittedName>
</protein>
<evidence type="ECO:0000313" key="1">
    <source>
        <dbReference type="EMBL" id="CAB4040862.1"/>
    </source>
</evidence>
<accession>A0A7D9LZY1</accession>
<dbReference type="AlphaFoldDB" id="A0A7D9LZY1"/>
<dbReference type="SUPFAM" id="SSF50630">
    <property type="entry name" value="Acid proteases"/>
    <property type="match status" value="1"/>
</dbReference>
<dbReference type="CDD" id="cd00303">
    <property type="entry name" value="retropepsin_like"/>
    <property type="match status" value="1"/>
</dbReference>
<proteinExistence type="predicted"/>
<dbReference type="Gene3D" id="2.40.70.10">
    <property type="entry name" value="Acid Proteases"/>
    <property type="match status" value="1"/>
</dbReference>
<dbReference type="InterPro" id="IPR021109">
    <property type="entry name" value="Peptidase_aspartic_dom_sf"/>
</dbReference>
<name>A0A7D9LZY1_PARCT</name>
<evidence type="ECO:0000313" key="2">
    <source>
        <dbReference type="Proteomes" id="UP001152795"/>
    </source>
</evidence>
<comment type="caution">
    <text evidence="1">The sequence shown here is derived from an EMBL/GenBank/DDBJ whole genome shotgun (WGS) entry which is preliminary data.</text>
</comment>
<organism evidence="1 2">
    <name type="scientific">Paramuricea clavata</name>
    <name type="common">Red gorgonian</name>
    <name type="synonym">Violescent sea-whip</name>
    <dbReference type="NCBI Taxonomy" id="317549"/>
    <lineage>
        <taxon>Eukaryota</taxon>
        <taxon>Metazoa</taxon>
        <taxon>Cnidaria</taxon>
        <taxon>Anthozoa</taxon>
        <taxon>Octocorallia</taxon>
        <taxon>Malacalcyonacea</taxon>
        <taxon>Plexauridae</taxon>
        <taxon>Paramuricea</taxon>
    </lineage>
</organism>
<gene>
    <name evidence="1" type="ORF">PACLA_8A004231</name>
</gene>
<feature type="non-terminal residue" evidence="1">
    <location>
        <position position="1"/>
    </location>
</feature>
<reference evidence="1" key="1">
    <citation type="submission" date="2020-04" db="EMBL/GenBank/DDBJ databases">
        <authorList>
            <person name="Alioto T."/>
            <person name="Alioto T."/>
            <person name="Gomez Garrido J."/>
        </authorList>
    </citation>
    <scope>NUCLEOTIDE SEQUENCE</scope>
    <source>
        <strain evidence="1">A484AB</strain>
    </source>
</reference>
<sequence length="268" mass="30090">PRLVVFRLILHKMQRHFIINNRTRNRKDGEILHSYLSDLRLSYKCRLENLACQQEGAKNKVLPERFLLHREQENWRVILENNLDEILKNQRAFQAAAVKKGVDTGAEVSLICATVPSLEVRESCIALVSITNQRITIQGETDDVNLSLGSLKSRWKFLVVDNLKESVLGADFIESHYTTSWGIADNKLWLDDAGIPLMGIKNVGMVKDYNHSPVVANCTVELPARRQAIIPMHTKDKSFGSSLFEPTKTPGGVLLSKTAVEGGKDGPF</sequence>
<dbReference type="EMBL" id="CACRXK020027369">
    <property type="protein sequence ID" value="CAB4040862.1"/>
    <property type="molecule type" value="Genomic_DNA"/>
</dbReference>
<dbReference type="Proteomes" id="UP001152795">
    <property type="component" value="Unassembled WGS sequence"/>
</dbReference>
<keyword evidence="2" id="KW-1185">Reference proteome</keyword>